<dbReference type="EMBL" id="CP021112">
    <property type="protein sequence ID" value="ARQ00229.1"/>
    <property type="molecule type" value="Genomic_DNA"/>
</dbReference>
<dbReference type="KEGG" id="psin:CAK95_14965"/>
<dbReference type="GO" id="GO:0031956">
    <property type="term" value="F:medium-chain fatty acid-CoA ligase activity"/>
    <property type="evidence" value="ECO:0007669"/>
    <property type="project" value="TreeGrafter"/>
</dbReference>
<dbReference type="InterPro" id="IPR025110">
    <property type="entry name" value="AMP-bd_C"/>
</dbReference>
<dbReference type="Proteomes" id="UP000194137">
    <property type="component" value="Chromosome"/>
</dbReference>
<reference evidence="1 2" key="1">
    <citation type="submission" date="2017-05" db="EMBL/GenBank/DDBJ databases">
        <title>Full genome sequence of Pseudorhodoplanes sinuspersici.</title>
        <authorList>
            <person name="Dastgheib S.M.M."/>
            <person name="Shavandi M."/>
            <person name="Tirandaz H."/>
        </authorList>
    </citation>
    <scope>NUCLEOTIDE SEQUENCE [LARGE SCALE GENOMIC DNA]</scope>
    <source>
        <strain evidence="1 2">RIPI110</strain>
    </source>
</reference>
<dbReference type="InterPro" id="IPR000873">
    <property type="entry name" value="AMP-dep_synth/lig_dom"/>
</dbReference>
<dbReference type="STRING" id="1235591.CAK95_14965"/>
<dbReference type="SUPFAM" id="SSF56801">
    <property type="entry name" value="Acetyl-CoA synthetase-like"/>
    <property type="match status" value="1"/>
</dbReference>
<dbReference type="Pfam" id="PF13193">
    <property type="entry name" value="AMP-binding_C"/>
    <property type="match status" value="1"/>
</dbReference>
<dbReference type="InterPro" id="IPR020845">
    <property type="entry name" value="AMP-binding_CS"/>
</dbReference>
<evidence type="ECO:0000313" key="1">
    <source>
        <dbReference type="EMBL" id="ARQ00229.1"/>
    </source>
</evidence>
<dbReference type="GO" id="GO:0006631">
    <property type="term" value="P:fatty acid metabolic process"/>
    <property type="evidence" value="ECO:0007669"/>
    <property type="project" value="TreeGrafter"/>
</dbReference>
<dbReference type="PANTHER" id="PTHR43201:SF32">
    <property type="entry name" value="2-SUCCINYLBENZOATE--COA LIGASE, CHLOROPLASTIC_PEROXISOMAL"/>
    <property type="match status" value="1"/>
</dbReference>
<dbReference type="RefSeq" id="WP_086088627.1">
    <property type="nucleotide sequence ID" value="NZ_CP021112.1"/>
</dbReference>
<keyword evidence="2" id="KW-1185">Reference proteome</keyword>
<name>A0A1W6ZS41_9HYPH</name>
<dbReference type="InterPro" id="IPR045851">
    <property type="entry name" value="AMP-bd_C_sf"/>
</dbReference>
<dbReference type="Pfam" id="PF00501">
    <property type="entry name" value="AMP-binding"/>
    <property type="match status" value="1"/>
</dbReference>
<dbReference type="PANTHER" id="PTHR43201">
    <property type="entry name" value="ACYL-COA SYNTHETASE"/>
    <property type="match status" value="1"/>
</dbReference>
<gene>
    <name evidence="1" type="ORF">CAK95_14965</name>
</gene>
<dbReference type="PROSITE" id="PS00455">
    <property type="entry name" value="AMP_BINDING"/>
    <property type="match status" value="1"/>
</dbReference>
<dbReference type="AlphaFoldDB" id="A0A1W6ZS41"/>
<organism evidence="1 2">
    <name type="scientific">Pseudorhodoplanes sinuspersici</name>
    <dbReference type="NCBI Taxonomy" id="1235591"/>
    <lineage>
        <taxon>Bacteria</taxon>
        <taxon>Pseudomonadati</taxon>
        <taxon>Pseudomonadota</taxon>
        <taxon>Alphaproteobacteria</taxon>
        <taxon>Hyphomicrobiales</taxon>
        <taxon>Pseudorhodoplanes</taxon>
    </lineage>
</organism>
<sequence>MSALRSLVIGDVYRLNAERFGEKPAFVMPDGRVRSFAELYERVIRLNNALLDRGLKPGDRVGILSRNRIEYVEGYGVSASGLIALPLNWRLAPRELQIVLENAEPAALIVDQSFTPVIDAIREALPFVQHFIGFDAPPGSWLGYEALLAGASPTPIEALISPDDTACLLYTSGTTGIPKGAELTHRGLLLNCEAAITEMFGFSDVDVTLAPMPFFHVGGMWYHLFPSFAAGCTTIIMPQFDPQGALELMARHRVTNTHLVPTMIHTLLEQPNIATFDLSGLRLMFYAASSMPTETLKRATATFACNFAQGYGSTEAGMVTCLTPGDHRLARAGRENLLLACGRTLDAVTLRLAPLDNAEDEDIGEILVRSPMTMARYWRNPEFTAQIMQDGWLHTGDLGRIDDEDYLSILDRKSDMIVTGGENVYPREVEDVLLQDVDIAEVAVFDLPDPRWVQKVVAAVVLRSEGAAADMLLSRARQKLAGYKCPKHIFITESLPKNAAGKVLRKVLRDTYRLKETADV</sequence>
<dbReference type="OrthoDB" id="9803968at2"/>
<dbReference type="InterPro" id="IPR042099">
    <property type="entry name" value="ANL_N_sf"/>
</dbReference>
<accession>A0A1W6ZS41</accession>
<protein>
    <submittedName>
        <fullName evidence="1">Uncharacterized protein</fullName>
    </submittedName>
</protein>
<dbReference type="Gene3D" id="3.30.300.30">
    <property type="match status" value="1"/>
</dbReference>
<evidence type="ECO:0000313" key="2">
    <source>
        <dbReference type="Proteomes" id="UP000194137"/>
    </source>
</evidence>
<proteinExistence type="predicted"/>
<dbReference type="Gene3D" id="3.40.50.12780">
    <property type="entry name" value="N-terminal domain of ligase-like"/>
    <property type="match status" value="1"/>
</dbReference>